<dbReference type="AlphaFoldDB" id="A0A4V2USW5"/>
<dbReference type="InterPro" id="IPR053926">
    <property type="entry name" value="RecX_HTH_1st"/>
</dbReference>
<evidence type="ECO:0000256" key="2">
    <source>
        <dbReference type="ARBA" id="ARBA00009695"/>
    </source>
</evidence>
<feature type="domain" description="RecX first three-helical" evidence="8">
    <location>
        <begin position="66"/>
        <end position="104"/>
    </location>
</feature>
<dbReference type="InterPro" id="IPR053925">
    <property type="entry name" value="RecX_HTH_3rd"/>
</dbReference>
<dbReference type="Pfam" id="PF21981">
    <property type="entry name" value="RecX_HTH3"/>
    <property type="match status" value="1"/>
</dbReference>
<evidence type="ECO:0000259" key="7">
    <source>
        <dbReference type="Pfam" id="PF21981"/>
    </source>
</evidence>
<reference evidence="9 10" key="1">
    <citation type="submission" date="2019-03" db="EMBL/GenBank/DDBJ databases">
        <title>Genomic Encyclopedia of Type Strains, Phase IV (KMG-IV): sequencing the most valuable type-strain genomes for metagenomic binning, comparative biology and taxonomic classification.</title>
        <authorList>
            <person name="Goeker M."/>
        </authorList>
    </citation>
    <scope>NUCLEOTIDE SEQUENCE [LARGE SCALE GENOMIC DNA]</scope>
    <source>
        <strain evidence="9 10">DSM 23802</strain>
    </source>
</reference>
<evidence type="ECO:0000313" key="9">
    <source>
        <dbReference type="EMBL" id="TCS83023.1"/>
    </source>
</evidence>
<evidence type="ECO:0000256" key="1">
    <source>
        <dbReference type="ARBA" id="ARBA00004496"/>
    </source>
</evidence>
<dbReference type="HAMAP" id="MF_01114">
    <property type="entry name" value="RecX"/>
    <property type="match status" value="1"/>
</dbReference>
<gene>
    <name evidence="5" type="primary">recX</name>
    <name evidence="9" type="ORF">EDD72_107106</name>
</gene>
<dbReference type="InterPro" id="IPR003783">
    <property type="entry name" value="Regulatory_RecX"/>
</dbReference>
<comment type="subcellular location">
    <subcellularLocation>
        <location evidence="1 5">Cytoplasm</location>
    </subcellularLocation>
</comment>
<evidence type="ECO:0000256" key="4">
    <source>
        <dbReference type="ARBA" id="ARBA00022490"/>
    </source>
</evidence>
<protein>
    <recommendedName>
        <fullName evidence="3 5">Regulatory protein RecX</fullName>
    </recommendedName>
</protein>
<keyword evidence="4 5" id="KW-0963">Cytoplasm</keyword>
<accession>A0A4V2USW5</accession>
<dbReference type="Gene3D" id="1.10.10.10">
    <property type="entry name" value="Winged helix-like DNA-binding domain superfamily/Winged helix DNA-binding domain"/>
    <property type="match status" value="3"/>
</dbReference>
<dbReference type="OrthoDB" id="5421057at2"/>
<comment type="similarity">
    <text evidence="2 5">Belongs to the RecX family.</text>
</comment>
<dbReference type="Pfam" id="PF21982">
    <property type="entry name" value="RecX_HTH1"/>
    <property type="match status" value="1"/>
</dbReference>
<dbReference type="Proteomes" id="UP000295788">
    <property type="component" value="Unassembled WGS sequence"/>
</dbReference>
<evidence type="ECO:0000256" key="5">
    <source>
        <dbReference type="HAMAP-Rule" id="MF_01114"/>
    </source>
</evidence>
<dbReference type="PANTHER" id="PTHR33602:SF1">
    <property type="entry name" value="REGULATORY PROTEIN RECX FAMILY PROTEIN"/>
    <property type="match status" value="1"/>
</dbReference>
<organism evidence="9 10">
    <name type="scientific">Tepidibacillus fermentans</name>
    <dbReference type="NCBI Taxonomy" id="1281767"/>
    <lineage>
        <taxon>Bacteria</taxon>
        <taxon>Bacillati</taxon>
        <taxon>Bacillota</taxon>
        <taxon>Bacilli</taxon>
        <taxon>Bacillales</taxon>
        <taxon>Bacillaceae</taxon>
        <taxon>Tepidibacillus</taxon>
    </lineage>
</organism>
<comment type="caution">
    <text evidence="9">The sequence shown here is derived from an EMBL/GenBank/DDBJ whole genome shotgun (WGS) entry which is preliminary data.</text>
</comment>
<evidence type="ECO:0000313" key="10">
    <source>
        <dbReference type="Proteomes" id="UP000295788"/>
    </source>
</evidence>
<dbReference type="InterPro" id="IPR036388">
    <property type="entry name" value="WH-like_DNA-bd_sf"/>
</dbReference>
<feature type="domain" description="RecX second three-helical" evidence="6">
    <location>
        <begin position="111"/>
        <end position="152"/>
    </location>
</feature>
<proteinExistence type="inferred from homology"/>
<dbReference type="InterPro" id="IPR053924">
    <property type="entry name" value="RecX_HTH_2nd"/>
</dbReference>
<dbReference type="PANTHER" id="PTHR33602">
    <property type="entry name" value="REGULATORY PROTEIN RECX FAMILY PROTEIN"/>
    <property type="match status" value="1"/>
</dbReference>
<evidence type="ECO:0000259" key="6">
    <source>
        <dbReference type="Pfam" id="PF02631"/>
    </source>
</evidence>
<dbReference type="Pfam" id="PF02631">
    <property type="entry name" value="RecX_HTH2"/>
    <property type="match status" value="1"/>
</dbReference>
<name>A0A4V2USW5_9BACI</name>
<feature type="domain" description="RecX third three-helical" evidence="7">
    <location>
        <begin position="158"/>
        <end position="205"/>
    </location>
</feature>
<evidence type="ECO:0000256" key="3">
    <source>
        <dbReference type="ARBA" id="ARBA00018111"/>
    </source>
</evidence>
<dbReference type="RefSeq" id="WP_132768449.1">
    <property type="nucleotide sequence ID" value="NZ_SMAB01000007.1"/>
</dbReference>
<dbReference type="EMBL" id="SMAB01000007">
    <property type="protein sequence ID" value="TCS83023.1"/>
    <property type="molecule type" value="Genomic_DNA"/>
</dbReference>
<sequence length="216" mass="26088">MEIPKRITKITQQKQNPKRYNIFLNDHYAFSVHEDVLVARRLIKGKEINDQEVLTILKEEEQNKIWQKAIKYLSFRPRTTKEIEEYLINNDYDQELVQNVIVKLQAEKWLDDRRYAEVYTEQRIRIKPRGKRLIAQEMKRKGIASKYIEESLSKIDNDTEFQMALELTKKKVHQYGEGDWLTFQRKLGGFLQRKGFSYEVVRRILRHVKEHFSNDQ</sequence>
<dbReference type="GO" id="GO:0005737">
    <property type="term" value="C:cytoplasm"/>
    <property type="evidence" value="ECO:0007669"/>
    <property type="project" value="UniProtKB-SubCell"/>
</dbReference>
<evidence type="ECO:0000259" key="8">
    <source>
        <dbReference type="Pfam" id="PF21982"/>
    </source>
</evidence>
<comment type="function">
    <text evidence="5">Modulates RecA activity.</text>
</comment>
<dbReference type="GO" id="GO:0006282">
    <property type="term" value="P:regulation of DNA repair"/>
    <property type="evidence" value="ECO:0007669"/>
    <property type="project" value="UniProtKB-UniRule"/>
</dbReference>
<keyword evidence="10" id="KW-1185">Reference proteome</keyword>